<sequence>MNSSSFNFKAAEKRIRNVVYKAEDTVDSSLRNIILADCEYDRQTARRSFYQELLKVEEEVFLNKEVMMMKFNKQQSKSAELSRTPSSPGKSKIEENTIVGIEDDFNIILGRVTSQTIELIVIPIFGMGVTERNQETSNDDQLMEIAYRSLKGRRFLIVIDDIWSTRAWDQMLRIFPNDDNKSRILLITRLKNVADYVSCPDFPPRSKSFLSLDDSWNLFTPKLFKKDPCPPDRKIHYSNNEKKETLQV</sequence>
<dbReference type="STRING" id="4072.A0A2G2Y6G0"/>
<evidence type="ECO:0000313" key="5">
    <source>
        <dbReference type="EMBL" id="PHT65356.1"/>
    </source>
</evidence>
<evidence type="ECO:0000256" key="2">
    <source>
        <dbReference type="ARBA" id="ARBA00023054"/>
    </source>
</evidence>
<dbReference type="InterPro" id="IPR044974">
    <property type="entry name" value="Disease_R_plants"/>
</dbReference>
<evidence type="ECO:0000313" key="6">
    <source>
        <dbReference type="Proteomes" id="UP000222542"/>
    </source>
</evidence>
<dbReference type="GO" id="GO:0005737">
    <property type="term" value="C:cytoplasm"/>
    <property type="evidence" value="ECO:0007669"/>
    <property type="project" value="UniProtKB-SubCell"/>
</dbReference>
<organism evidence="5 6">
    <name type="scientific">Capsicum annuum</name>
    <name type="common">Capsicum pepper</name>
    <dbReference type="NCBI Taxonomy" id="4072"/>
    <lineage>
        <taxon>Eukaryota</taxon>
        <taxon>Viridiplantae</taxon>
        <taxon>Streptophyta</taxon>
        <taxon>Embryophyta</taxon>
        <taxon>Tracheophyta</taxon>
        <taxon>Spermatophyta</taxon>
        <taxon>Magnoliopsida</taxon>
        <taxon>eudicotyledons</taxon>
        <taxon>Gunneridae</taxon>
        <taxon>Pentapetalae</taxon>
        <taxon>asterids</taxon>
        <taxon>lamiids</taxon>
        <taxon>Solanales</taxon>
        <taxon>Solanaceae</taxon>
        <taxon>Solanoideae</taxon>
        <taxon>Capsiceae</taxon>
        <taxon>Capsicum</taxon>
    </lineage>
</organism>
<dbReference type="Gene3D" id="3.40.50.300">
    <property type="entry name" value="P-loop containing nucleotide triphosphate hydrolases"/>
    <property type="match status" value="1"/>
</dbReference>
<comment type="caution">
    <text evidence="5">The sequence shown here is derived from an EMBL/GenBank/DDBJ whole genome shotgun (WGS) entry which is preliminary data.</text>
</comment>
<comment type="subcellular location">
    <subcellularLocation>
        <location evidence="1">Membrane</location>
        <topology evidence="1">Peripheral membrane protein</topology>
    </subcellularLocation>
</comment>
<accession>A0A2G2Y6G0</accession>
<feature type="domain" description="NB-ARC" evidence="4">
    <location>
        <begin position="130"/>
        <end position="227"/>
    </location>
</feature>
<dbReference type="GO" id="GO:0005524">
    <property type="term" value="F:ATP binding"/>
    <property type="evidence" value="ECO:0007669"/>
    <property type="project" value="UniProtKB-KW"/>
</dbReference>
<evidence type="ECO:0000256" key="1">
    <source>
        <dbReference type="ARBA" id="ARBA00004170"/>
    </source>
</evidence>
<dbReference type="Pfam" id="PF00931">
    <property type="entry name" value="NB-ARC"/>
    <property type="match status" value="1"/>
</dbReference>
<gene>
    <name evidence="5" type="ORF">T459_29781</name>
</gene>
<dbReference type="InterPro" id="IPR002182">
    <property type="entry name" value="NB-ARC"/>
</dbReference>
<dbReference type="GO" id="GO:0016020">
    <property type="term" value="C:membrane"/>
    <property type="evidence" value="ECO:0007669"/>
    <property type="project" value="UniProtKB-SubCell"/>
</dbReference>
<dbReference type="GO" id="GO:0006952">
    <property type="term" value="P:defense response"/>
    <property type="evidence" value="ECO:0007669"/>
    <property type="project" value="InterPro"/>
</dbReference>
<dbReference type="AlphaFoldDB" id="A0A2G2Y6G0"/>
<dbReference type="PANTHER" id="PTHR23155">
    <property type="entry name" value="DISEASE RESISTANCE PROTEIN RP"/>
    <property type="match status" value="1"/>
</dbReference>
<evidence type="ECO:0000259" key="4">
    <source>
        <dbReference type="Pfam" id="PF00931"/>
    </source>
</evidence>
<dbReference type="GO" id="GO:0043531">
    <property type="term" value="F:ADP binding"/>
    <property type="evidence" value="ECO:0007669"/>
    <property type="project" value="InterPro"/>
</dbReference>
<dbReference type="PANTHER" id="PTHR23155:SF1152">
    <property type="entry name" value="AAA+ ATPASE DOMAIN-CONTAINING PROTEIN"/>
    <property type="match status" value="1"/>
</dbReference>
<dbReference type="SUPFAM" id="SSF52540">
    <property type="entry name" value="P-loop containing nucleoside triphosphate hydrolases"/>
    <property type="match status" value="1"/>
</dbReference>
<dbReference type="InterPro" id="IPR027417">
    <property type="entry name" value="P-loop_NTPase"/>
</dbReference>
<dbReference type="Gene3D" id="1.20.5.4130">
    <property type="match status" value="1"/>
</dbReference>
<proteinExistence type="predicted"/>
<protein>
    <recommendedName>
        <fullName evidence="4">NB-ARC domain-containing protein</fullName>
    </recommendedName>
</protein>
<keyword evidence="6" id="KW-1185">Reference proteome</keyword>
<reference evidence="5 6" key="1">
    <citation type="journal article" date="2014" name="Nat. Genet.">
        <title>Genome sequence of the hot pepper provides insights into the evolution of pungency in Capsicum species.</title>
        <authorList>
            <person name="Kim S."/>
            <person name="Park M."/>
            <person name="Yeom S.I."/>
            <person name="Kim Y.M."/>
            <person name="Lee J.M."/>
            <person name="Lee H.A."/>
            <person name="Seo E."/>
            <person name="Choi J."/>
            <person name="Cheong K."/>
            <person name="Kim K.T."/>
            <person name="Jung K."/>
            <person name="Lee G.W."/>
            <person name="Oh S.K."/>
            <person name="Bae C."/>
            <person name="Kim S.B."/>
            <person name="Lee H.Y."/>
            <person name="Kim S.Y."/>
            <person name="Kim M.S."/>
            <person name="Kang B.C."/>
            <person name="Jo Y.D."/>
            <person name="Yang H.B."/>
            <person name="Jeong H.J."/>
            <person name="Kang W.H."/>
            <person name="Kwon J.K."/>
            <person name="Shin C."/>
            <person name="Lim J.Y."/>
            <person name="Park J.H."/>
            <person name="Huh J.H."/>
            <person name="Kim J.S."/>
            <person name="Kim B.D."/>
            <person name="Cohen O."/>
            <person name="Paran I."/>
            <person name="Suh M.C."/>
            <person name="Lee S.B."/>
            <person name="Kim Y.K."/>
            <person name="Shin Y."/>
            <person name="Noh S.J."/>
            <person name="Park J."/>
            <person name="Seo Y.S."/>
            <person name="Kwon S.Y."/>
            <person name="Kim H.A."/>
            <person name="Park J.M."/>
            <person name="Kim H.J."/>
            <person name="Choi S.B."/>
            <person name="Bosland P.W."/>
            <person name="Reeves G."/>
            <person name="Jo S.H."/>
            <person name="Lee B.W."/>
            <person name="Cho H.T."/>
            <person name="Choi H.S."/>
            <person name="Lee M.S."/>
            <person name="Yu Y."/>
            <person name="Do Choi Y."/>
            <person name="Park B.S."/>
            <person name="van Deynze A."/>
            <person name="Ashrafi H."/>
            <person name="Hill T."/>
            <person name="Kim W.T."/>
            <person name="Pai H.S."/>
            <person name="Ahn H.K."/>
            <person name="Yeam I."/>
            <person name="Giovannoni J.J."/>
            <person name="Rose J.K."/>
            <person name="Sorensen I."/>
            <person name="Lee S.J."/>
            <person name="Kim R.W."/>
            <person name="Choi I.Y."/>
            <person name="Choi B.S."/>
            <person name="Lim J.S."/>
            <person name="Lee Y.H."/>
            <person name="Choi D."/>
        </authorList>
    </citation>
    <scope>NUCLEOTIDE SEQUENCE [LARGE SCALE GENOMIC DNA]</scope>
    <source>
        <strain evidence="6">cv. CM334</strain>
    </source>
</reference>
<dbReference type="EMBL" id="AYRZ02000012">
    <property type="protein sequence ID" value="PHT65356.1"/>
    <property type="molecule type" value="Genomic_DNA"/>
</dbReference>
<dbReference type="Proteomes" id="UP000222542">
    <property type="component" value="Unassembled WGS sequence"/>
</dbReference>
<dbReference type="Gramene" id="PHT65356">
    <property type="protein sequence ID" value="PHT65356"/>
    <property type="gene ID" value="T459_29781"/>
</dbReference>
<keyword evidence="2" id="KW-0175">Coiled coil</keyword>
<name>A0A2G2Y6G0_CAPAN</name>
<keyword evidence="3" id="KW-0472">Membrane</keyword>
<reference evidence="5 6" key="2">
    <citation type="journal article" date="2017" name="Genome Biol.">
        <title>New reference genome sequences of hot pepper reveal the massive evolution of plant disease-resistance genes by retroduplication.</title>
        <authorList>
            <person name="Kim S."/>
            <person name="Park J."/>
            <person name="Yeom S.I."/>
            <person name="Kim Y.M."/>
            <person name="Seo E."/>
            <person name="Kim K.T."/>
            <person name="Kim M.S."/>
            <person name="Lee J.M."/>
            <person name="Cheong K."/>
            <person name="Shin H.S."/>
            <person name="Kim S.B."/>
            <person name="Han K."/>
            <person name="Lee J."/>
            <person name="Park M."/>
            <person name="Lee H.A."/>
            <person name="Lee H.Y."/>
            <person name="Lee Y."/>
            <person name="Oh S."/>
            <person name="Lee J.H."/>
            <person name="Choi E."/>
            <person name="Choi E."/>
            <person name="Lee S.E."/>
            <person name="Jeon J."/>
            <person name="Kim H."/>
            <person name="Choi G."/>
            <person name="Song H."/>
            <person name="Lee J."/>
            <person name="Lee S.C."/>
            <person name="Kwon J.K."/>
            <person name="Lee H.Y."/>
            <person name="Koo N."/>
            <person name="Hong Y."/>
            <person name="Kim R.W."/>
            <person name="Kang W.H."/>
            <person name="Huh J.H."/>
            <person name="Kang B.C."/>
            <person name="Yang T.J."/>
            <person name="Lee Y.H."/>
            <person name="Bennetzen J.L."/>
            <person name="Choi D."/>
        </authorList>
    </citation>
    <scope>NUCLEOTIDE SEQUENCE [LARGE SCALE GENOMIC DNA]</scope>
    <source>
        <strain evidence="6">cv. CM334</strain>
    </source>
</reference>
<evidence type="ECO:0000256" key="3">
    <source>
        <dbReference type="ARBA" id="ARBA00023136"/>
    </source>
</evidence>